<evidence type="ECO:0000313" key="4">
    <source>
        <dbReference type="Proteomes" id="UP001642540"/>
    </source>
</evidence>
<proteinExistence type="predicted"/>
<keyword evidence="1" id="KW-1133">Transmembrane helix</keyword>
<feature type="signal peptide" evidence="2">
    <location>
        <begin position="1"/>
        <end position="28"/>
    </location>
</feature>
<evidence type="ECO:0008006" key="5">
    <source>
        <dbReference type="Google" id="ProtNLM"/>
    </source>
</evidence>
<gene>
    <name evidence="3" type="ORF">ODALV1_LOCUS8952</name>
</gene>
<reference evidence="3 4" key="1">
    <citation type="submission" date="2024-08" db="EMBL/GenBank/DDBJ databases">
        <authorList>
            <person name="Cucini C."/>
            <person name="Frati F."/>
        </authorList>
    </citation>
    <scope>NUCLEOTIDE SEQUENCE [LARGE SCALE GENOMIC DNA]</scope>
</reference>
<feature type="transmembrane region" description="Helical" evidence="1">
    <location>
        <begin position="183"/>
        <end position="205"/>
    </location>
</feature>
<dbReference type="EMBL" id="CAXLJM020000027">
    <property type="protein sequence ID" value="CAL8095017.1"/>
    <property type="molecule type" value="Genomic_DNA"/>
</dbReference>
<feature type="transmembrane region" description="Helical" evidence="1">
    <location>
        <begin position="255"/>
        <end position="274"/>
    </location>
</feature>
<dbReference type="PANTHER" id="PTHR47154">
    <property type="entry name" value="G-PROTEIN COUPLED RECEPTOR MTH-RELATED"/>
    <property type="match status" value="1"/>
</dbReference>
<organism evidence="3 4">
    <name type="scientific">Orchesella dallaii</name>
    <dbReference type="NCBI Taxonomy" id="48710"/>
    <lineage>
        <taxon>Eukaryota</taxon>
        <taxon>Metazoa</taxon>
        <taxon>Ecdysozoa</taxon>
        <taxon>Arthropoda</taxon>
        <taxon>Hexapoda</taxon>
        <taxon>Collembola</taxon>
        <taxon>Entomobryomorpha</taxon>
        <taxon>Entomobryoidea</taxon>
        <taxon>Orchesellidae</taxon>
        <taxon>Orchesellinae</taxon>
        <taxon>Orchesella</taxon>
    </lineage>
</organism>
<dbReference type="Gene3D" id="1.20.1070.10">
    <property type="entry name" value="Rhodopsin 7-helix transmembrane proteins"/>
    <property type="match status" value="1"/>
</dbReference>
<name>A0ABP1QG96_9HEXA</name>
<accession>A0ABP1QG96</accession>
<feature type="transmembrane region" description="Helical" evidence="1">
    <location>
        <begin position="294"/>
        <end position="316"/>
    </location>
</feature>
<feature type="transmembrane region" description="Helical" evidence="1">
    <location>
        <begin position="423"/>
        <end position="444"/>
    </location>
</feature>
<keyword evidence="2" id="KW-0732">Signal</keyword>
<feature type="transmembrane region" description="Helical" evidence="1">
    <location>
        <begin position="217"/>
        <end position="235"/>
    </location>
</feature>
<dbReference type="PANTHER" id="PTHR47154:SF2">
    <property type="entry name" value="G-PROTEIN COUPLED RECEPTOR MTH-RELATED"/>
    <property type="match status" value="1"/>
</dbReference>
<comment type="caution">
    <text evidence="3">The sequence shown here is derived from an EMBL/GenBank/DDBJ whole genome shotgun (WGS) entry which is preliminary data.</text>
</comment>
<evidence type="ECO:0000256" key="1">
    <source>
        <dbReference type="SAM" id="Phobius"/>
    </source>
</evidence>
<protein>
    <recommendedName>
        <fullName evidence="5">G-protein coupled receptor Mth2</fullName>
    </recommendedName>
</protein>
<dbReference type="InterPro" id="IPR051384">
    <property type="entry name" value="Mth_GPCR"/>
</dbReference>
<evidence type="ECO:0000256" key="2">
    <source>
        <dbReference type="SAM" id="SignalP"/>
    </source>
</evidence>
<keyword evidence="4" id="KW-1185">Reference proteome</keyword>
<keyword evidence="1" id="KW-0472">Membrane</keyword>
<evidence type="ECO:0000313" key="3">
    <source>
        <dbReference type="EMBL" id="CAL8095017.1"/>
    </source>
</evidence>
<feature type="transmembrane region" description="Helical" evidence="1">
    <location>
        <begin position="391"/>
        <end position="411"/>
    </location>
</feature>
<feature type="chain" id="PRO_5046020455" description="G-protein coupled receptor Mth2" evidence="2">
    <location>
        <begin position="29"/>
        <end position="506"/>
    </location>
</feature>
<keyword evidence="1" id="KW-0812">Transmembrane</keyword>
<feature type="transmembrane region" description="Helical" evidence="1">
    <location>
        <begin position="349"/>
        <end position="370"/>
    </location>
</feature>
<dbReference type="Proteomes" id="UP001642540">
    <property type="component" value="Unassembled WGS sequence"/>
</dbReference>
<sequence>MGKMKNYQFIRIAIILVVVILPLNQSRAETTVYTCCRLQNIFEGSSCNAIIPTSEFEVEFHQAVWDVPQKFRNETTQFQLTFADRNESESCPSILNIRYSPVSSQGLKSNGESEKIDHIPKFYEDGSLLYNGELYQSADYCFDSLRTDGEVSFDIEVFQSGCVNKVYGIFASVHQHEWWIREVFAAVAGLSCLFTLFNVIIYLSLRNYLNVSGWVEFAYFLALGFFSALSIPGLLYEPKEEETVCYVLSVFHQFFIIATYTSFFTIAFDIYWMLRKSHAYASYGDDDVDAESKLRLVIYYLFIISVPIGVITYGVILKEESLPEDLRIEYVPMYGYKSCLSPEWLLTEYIVFGLQSLTFVTTLRCINYIFGRLSVSAEVDDPSRVSLLSNLFFFTLSYFIMDLLKFARPLFGIGRQHSSSDTFWVVLDGFYYAQGILVFIIFIFNRKTLRALRKKSGSDGTLREIFRHACCGTGNGIEAAEDSTPMSPLMKTSSLRRSTVRHNNLY</sequence>